<dbReference type="AlphaFoldDB" id="A0A830BV13"/>
<dbReference type="Pfam" id="PF04195">
    <property type="entry name" value="Transposase_28"/>
    <property type="match status" value="1"/>
</dbReference>
<dbReference type="PANTHER" id="PTHR31099">
    <property type="entry name" value="OS06G0165300 PROTEIN"/>
    <property type="match status" value="1"/>
</dbReference>
<keyword evidence="5" id="KW-1185">Reference proteome</keyword>
<dbReference type="InterPro" id="IPR007321">
    <property type="entry name" value="Transposase_28"/>
</dbReference>
<comment type="caution">
    <text evidence="4">The sequence shown here is derived from an EMBL/GenBank/DDBJ whole genome shotgun (WGS) entry which is preliminary data.</text>
</comment>
<evidence type="ECO:0000256" key="2">
    <source>
        <dbReference type="SAM" id="MobiDB-lite"/>
    </source>
</evidence>
<dbReference type="EMBL" id="BMAC01000241">
    <property type="protein sequence ID" value="GFP91310.1"/>
    <property type="molecule type" value="Genomic_DNA"/>
</dbReference>
<feature type="region of interest" description="Disordered" evidence="2">
    <location>
        <begin position="261"/>
        <end position="293"/>
    </location>
</feature>
<proteinExistence type="predicted"/>
<feature type="compositionally biased region" description="Basic and acidic residues" evidence="2">
    <location>
        <begin position="272"/>
        <end position="287"/>
    </location>
</feature>
<evidence type="ECO:0000313" key="5">
    <source>
        <dbReference type="Proteomes" id="UP000653305"/>
    </source>
</evidence>
<protein>
    <recommendedName>
        <fullName evidence="3">Transposase (putative) gypsy type domain-containing protein</fullName>
    </recommendedName>
</protein>
<evidence type="ECO:0000256" key="1">
    <source>
        <dbReference type="SAM" id="Coils"/>
    </source>
</evidence>
<name>A0A830BV13_9LAMI</name>
<evidence type="ECO:0000313" key="4">
    <source>
        <dbReference type="EMBL" id="GFP91310.1"/>
    </source>
</evidence>
<reference evidence="4" key="1">
    <citation type="submission" date="2020-07" db="EMBL/GenBank/DDBJ databases">
        <title>Ethylene signaling mediates host invasion by parasitic plants.</title>
        <authorList>
            <person name="Yoshida S."/>
        </authorList>
    </citation>
    <scope>NUCLEOTIDE SEQUENCE</scope>
    <source>
        <strain evidence="4">Okayama</strain>
    </source>
</reference>
<dbReference type="PANTHER" id="PTHR31099:SF49">
    <property type="entry name" value="MYOSIN HEAVY CHAIN-LIKE PROTEIN"/>
    <property type="match status" value="1"/>
</dbReference>
<sequence length="559" mass="63818">MSAGLTFDVKPRFEISAPWSLIRSKISNSDVPSIRQKFFIPDEYIIIAPGPKDRIDKPPDRCLAFHVATLEAGLRFPLSRHVENILYGLNVCPAQLMPNSYRQILGFIILMRHFQVDPSFVHFRNLISIVSASKTGENGFFYLTPKPNRKLLRNLPSSLGRWKNKFIYVKSPENKPWRVPTHWINVTRSKSYVLESPLWGQDFISNRLTVSFYESSMILKEDVLVLAGLSPAPIETTQSLGMAVRASMVAKAMREQRDALMARSRSVVQEPSKGKDARSGKRARAEDLSGEEVPTAEWVHNAEKIVGDMRRDHDGSSSRDGDNIVFKPSEDTLEKYKYTLRDADHLALVDLPLTKLEDVAAFHSLAVNGVIHHLLLRAVCLKNELLSCERKLNEASQKANDQVKLKELEQSLNDTKHEKMLLLKRLEELQMDRDRENMESFNPGRAAGRHEFVESDEYRSAMKRAREEGVRDFAKSNTYAMLVAKKAAVYEFDGFEKCRTQAAKLGAFRREFDTRRLDPFKDGNLEDPVFEDEVGPDVEDEFAYLLKLPDRATTRDRVD</sequence>
<dbReference type="Proteomes" id="UP000653305">
    <property type="component" value="Unassembled WGS sequence"/>
</dbReference>
<organism evidence="4 5">
    <name type="scientific">Phtheirospermum japonicum</name>
    <dbReference type="NCBI Taxonomy" id="374723"/>
    <lineage>
        <taxon>Eukaryota</taxon>
        <taxon>Viridiplantae</taxon>
        <taxon>Streptophyta</taxon>
        <taxon>Embryophyta</taxon>
        <taxon>Tracheophyta</taxon>
        <taxon>Spermatophyta</taxon>
        <taxon>Magnoliopsida</taxon>
        <taxon>eudicotyledons</taxon>
        <taxon>Gunneridae</taxon>
        <taxon>Pentapetalae</taxon>
        <taxon>asterids</taxon>
        <taxon>lamiids</taxon>
        <taxon>Lamiales</taxon>
        <taxon>Orobanchaceae</taxon>
        <taxon>Orobanchaceae incertae sedis</taxon>
        <taxon>Phtheirospermum</taxon>
    </lineage>
</organism>
<evidence type="ECO:0000259" key="3">
    <source>
        <dbReference type="Pfam" id="PF04195"/>
    </source>
</evidence>
<gene>
    <name evidence="4" type="ORF">PHJA_001275000</name>
</gene>
<feature type="coiled-coil region" evidence="1">
    <location>
        <begin position="378"/>
        <end position="439"/>
    </location>
</feature>
<dbReference type="OrthoDB" id="1752359at2759"/>
<feature type="domain" description="Transposase (putative) gypsy type" evidence="3">
    <location>
        <begin position="65"/>
        <end position="128"/>
    </location>
</feature>
<accession>A0A830BV13</accession>
<keyword evidence="1" id="KW-0175">Coiled coil</keyword>